<accession>A0ABS9BPF4</accession>
<dbReference type="EMBL" id="JAKEVZ010000001">
    <property type="protein sequence ID" value="MCF1749950.1"/>
    <property type="molecule type" value="Genomic_DNA"/>
</dbReference>
<evidence type="ECO:0000313" key="3">
    <source>
        <dbReference type="Proteomes" id="UP001201449"/>
    </source>
</evidence>
<gene>
    <name evidence="2" type="ORF">L0U89_02605</name>
</gene>
<keyword evidence="3" id="KW-1185">Reference proteome</keyword>
<dbReference type="Proteomes" id="UP001201449">
    <property type="component" value="Unassembled WGS sequence"/>
</dbReference>
<reference evidence="2 3" key="1">
    <citation type="submission" date="2022-01" db="EMBL/GenBank/DDBJ databases">
        <title>Mariniradius saccharolyticus sp. nov., isolated from sediment of a river.</title>
        <authorList>
            <person name="Liu H."/>
        </authorList>
    </citation>
    <scope>NUCLEOTIDE SEQUENCE [LARGE SCALE GENOMIC DNA]</scope>
    <source>
        <strain evidence="2 3">RY-2</strain>
    </source>
</reference>
<dbReference type="SUPFAM" id="SSF51703">
    <property type="entry name" value="Cobalamin (vitamin B12)-dependent enzymes"/>
    <property type="match status" value="1"/>
</dbReference>
<dbReference type="InterPro" id="IPR016176">
    <property type="entry name" value="Cbl-dep_enz_cat"/>
</dbReference>
<dbReference type="Pfam" id="PF01642">
    <property type="entry name" value="MM_CoA_mutase"/>
    <property type="match status" value="1"/>
</dbReference>
<feature type="domain" description="Methylmalonyl-CoA mutase alpha/beta chain catalytic" evidence="1">
    <location>
        <begin position="115"/>
        <end position="443"/>
    </location>
</feature>
<dbReference type="PANTHER" id="PTHR48101:SF1">
    <property type="entry name" value="METHYLMALONYL-COA MUTASE, LARGE SUBUNIT"/>
    <property type="match status" value="1"/>
</dbReference>
<dbReference type="RefSeq" id="WP_234860081.1">
    <property type="nucleotide sequence ID" value="NZ_JAKEVZ010000001.1"/>
</dbReference>
<evidence type="ECO:0000313" key="2">
    <source>
        <dbReference type="EMBL" id="MCF1749950.1"/>
    </source>
</evidence>
<protein>
    <submittedName>
        <fullName evidence="2">Methylmalonyl-CoA mutase family protein</fullName>
    </submittedName>
</protein>
<dbReference type="PANTHER" id="PTHR48101">
    <property type="entry name" value="METHYLMALONYL-COA MUTASE, MITOCHONDRIAL-RELATED"/>
    <property type="match status" value="1"/>
</dbReference>
<evidence type="ECO:0000259" key="1">
    <source>
        <dbReference type="Pfam" id="PF01642"/>
    </source>
</evidence>
<organism evidence="2 3">
    <name type="scientific">Mariniradius sediminis</name>
    <dbReference type="NCBI Taxonomy" id="2909237"/>
    <lineage>
        <taxon>Bacteria</taxon>
        <taxon>Pseudomonadati</taxon>
        <taxon>Bacteroidota</taxon>
        <taxon>Cytophagia</taxon>
        <taxon>Cytophagales</taxon>
        <taxon>Cyclobacteriaceae</taxon>
        <taxon>Mariniradius</taxon>
    </lineage>
</organism>
<proteinExistence type="predicted"/>
<name>A0ABS9BPF4_9BACT</name>
<dbReference type="InterPro" id="IPR006099">
    <property type="entry name" value="MeMalonylCoA_mutase_a/b_cat"/>
</dbReference>
<comment type="caution">
    <text evidence="2">The sequence shown here is derived from an EMBL/GenBank/DDBJ whole genome shotgun (WGS) entry which is preliminary data.</text>
</comment>
<sequence length="466" mass="52218">MKKTTFDAFPHSSKEDWIRQVLQDIRGKDFEATLTTMNPDGIRIQPCYTEEDSVSGLEGYRNAFHPNPEIPGIPPRIWANVGTFEVEDEKVSNREILHALMNGIDGIYLKINGPIDWATLLKDVGIQYITVYLETEGSVLELWESFKSWIQAAGIKPAELHGGIIWDGFVQALQYRLEKEDIYVNAASLLASVKAYPDFRPLAIRFSHYHQAGATAVQELAYGFGGLVELVDGLEKHGISPADLFSNCFVCTEVGGDFFGEIAKVKSARVIFHQLATLYGVSMEPEMVEIFVGTSNWTKSTWDVNTNLLRNTSEAMAAIFGGCNALAVVTHDFSKSDFSTRMARNISNILKEESFLDKVVDPAAGSYYLEVLIREILGKVKSKLIDIEKIGGWWQAFESGQMQNEIRAARDMSMVAVLEGQSPKIGTNKFAPNESRPNVELPQEQVWQLLPWRETLLFEHQNQNPA</sequence>
<dbReference type="Gene3D" id="3.20.20.240">
    <property type="entry name" value="Methylmalonyl-CoA mutase"/>
    <property type="match status" value="1"/>
</dbReference>